<dbReference type="EMBL" id="JACIGK010000044">
    <property type="protein sequence ID" value="MBB4268019.1"/>
    <property type="molecule type" value="Genomic_DNA"/>
</dbReference>
<accession>A0A7W6RHA5</accession>
<reference evidence="1 2" key="1">
    <citation type="submission" date="2020-08" db="EMBL/GenBank/DDBJ databases">
        <title>Genome sequencing of Purple Non-Sulfur Bacteria from various extreme environments.</title>
        <authorList>
            <person name="Mayer M."/>
        </authorList>
    </citation>
    <scope>NUCLEOTIDE SEQUENCE [LARGE SCALE GENOMIC DNA]</scope>
    <source>
        <strain evidence="1 2">JA131</strain>
    </source>
</reference>
<evidence type="ECO:0000313" key="2">
    <source>
        <dbReference type="Proteomes" id="UP000554286"/>
    </source>
</evidence>
<sequence length="31" mass="3260">MIALWSVRTRFIATAAILLIAMATAPAPFAA</sequence>
<proteinExistence type="predicted"/>
<organism evidence="1 2">
    <name type="scientific">Roseospira visakhapatnamensis</name>
    <dbReference type="NCBI Taxonomy" id="390880"/>
    <lineage>
        <taxon>Bacteria</taxon>
        <taxon>Pseudomonadati</taxon>
        <taxon>Pseudomonadota</taxon>
        <taxon>Alphaproteobacteria</taxon>
        <taxon>Rhodospirillales</taxon>
        <taxon>Rhodospirillaceae</taxon>
        <taxon>Roseospira</taxon>
    </lineage>
</organism>
<gene>
    <name evidence="1" type="ORF">GGD89_003673</name>
</gene>
<comment type="caution">
    <text evidence="1">The sequence shown here is derived from an EMBL/GenBank/DDBJ whole genome shotgun (WGS) entry which is preliminary data.</text>
</comment>
<dbReference type="Proteomes" id="UP000554286">
    <property type="component" value="Unassembled WGS sequence"/>
</dbReference>
<keyword evidence="2" id="KW-1185">Reference proteome</keyword>
<protein>
    <submittedName>
        <fullName evidence="1">Uncharacterized protein</fullName>
    </submittedName>
</protein>
<evidence type="ECO:0000313" key="1">
    <source>
        <dbReference type="EMBL" id="MBB4268019.1"/>
    </source>
</evidence>
<name>A0A7W6RHA5_9PROT</name>
<dbReference type="AlphaFoldDB" id="A0A7W6RHA5"/>